<dbReference type="EMBL" id="CAJFDH010000004">
    <property type="protein sequence ID" value="CAD5218554.1"/>
    <property type="molecule type" value="Genomic_DNA"/>
</dbReference>
<feature type="compositionally biased region" description="Low complexity" evidence="1">
    <location>
        <begin position="373"/>
        <end position="386"/>
    </location>
</feature>
<feature type="region of interest" description="Disordered" evidence="1">
    <location>
        <begin position="369"/>
        <end position="388"/>
    </location>
</feature>
<feature type="region of interest" description="Disordered" evidence="1">
    <location>
        <begin position="100"/>
        <end position="139"/>
    </location>
</feature>
<dbReference type="AlphaFoldDB" id="A0A811KQ07"/>
<feature type="region of interest" description="Disordered" evidence="1">
    <location>
        <begin position="307"/>
        <end position="330"/>
    </location>
</feature>
<feature type="compositionally biased region" description="Low complexity" evidence="1">
    <location>
        <begin position="122"/>
        <end position="131"/>
    </location>
</feature>
<name>A0A811KQ07_9BILA</name>
<protein>
    <submittedName>
        <fullName evidence="2">Uncharacterized protein</fullName>
    </submittedName>
</protein>
<keyword evidence="3" id="KW-1185">Reference proteome</keyword>
<comment type="caution">
    <text evidence="2">The sequence shown here is derived from an EMBL/GenBank/DDBJ whole genome shotgun (WGS) entry which is preliminary data.</text>
</comment>
<organism evidence="2 3">
    <name type="scientific">Bursaphelenchus okinawaensis</name>
    <dbReference type="NCBI Taxonomy" id="465554"/>
    <lineage>
        <taxon>Eukaryota</taxon>
        <taxon>Metazoa</taxon>
        <taxon>Ecdysozoa</taxon>
        <taxon>Nematoda</taxon>
        <taxon>Chromadorea</taxon>
        <taxon>Rhabditida</taxon>
        <taxon>Tylenchina</taxon>
        <taxon>Tylenchomorpha</taxon>
        <taxon>Aphelenchoidea</taxon>
        <taxon>Aphelenchoididae</taxon>
        <taxon>Bursaphelenchus</taxon>
    </lineage>
</organism>
<proteinExistence type="predicted"/>
<feature type="compositionally biased region" description="Polar residues" evidence="1">
    <location>
        <begin position="319"/>
        <end position="330"/>
    </location>
</feature>
<dbReference type="OrthoDB" id="10467502at2759"/>
<evidence type="ECO:0000313" key="3">
    <source>
        <dbReference type="Proteomes" id="UP000614601"/>
    </source>
</evidence>
<evidence type="ECO:0000256" key="1">
    <source>
        <dbReference type="SAM" id="MobiDB-lite"/>
    </source>
</evidence>
<dbReference type="Proteomes" id="UP000783686">
    <property type="component" value="Unassembled WGS sequence"/>
</dbReference>
<gene>
    <name evidence="2" type="ORF">BOKJ2_LOCUS7764</name>
</gene>
<accession>A0A811KQ07</accession>
<dbReference type="Proteomes" id="UP000614601">
    <property type="component" value="Unassembled WGS sequence"/>
</dbReference>
<evidence type="ECO:0000313" key="2">
    <source>
        <dbReference type="EMBL" id="CAD5218554.1"/>
    </source>
</evidence>
<reference evidence="2" key="1">
    <citation type="submission" date="2020-09" db="EMBL/GenBank/DDBJ databases">
        <authorList>
            <person name="Kikuchi T."/>
        </authorList>
    </citation>
    <scope>NUCLEOTIDE SEQUENCE</scope>
    <source>
        <strain evidence="2">SH1</strain>
    </source>
</reference>
<feature type="compositionally biased region" description="Polar residues" evidence="1">
    <location>
        <begin position="1"/>
        <end position="36"/>
    </location>
</feature>
<sequence>MDNLSDRSYASAHSENSLMIDHNSTVPSNASNNTVPQRPKTPETADSGCPKDNRPSFDSLEVSSMDNVFRGISAGSTSTPFSSSRATVPQRLATPRIEEIPEEQEGETVMSYRSDPTTISGTTTCSRRTPVVPRPSPLNTRMLRHLPKIYDSPQSETPLQFHGLTMESPKAMPKSAIYEKVLERQIWQLRDQIQMIDRMRDEYEVFLTESKNSILSELRDQIYDLNSKLNILSQEKIDLTQALAGIRSENANLHQRNKELKSSLEKEKQKDNNELELVKKLLNEKRTQLVESDKRKANLAKEVKTLKENATADNEKMNDLQQKLSKQHLTAQKLREEKVKMQKEMDKLKQDLEQAKSAASRLPLAELPSAQRPTKASAAKAQTKKPAVSKGALKNVTWNPNLEDVHQNDNLDVHIPNEMLWISTGTSEGTTIDTFKSDNGQLVVRQTLADRCKVYKNGGIEEKSFKWTYRDDIQIEIDYQDEERLLLVDIFTIKVYVYKSGLLMVDYGPEGQMYILPDGQRVEVINNQNEFERFELFNQTNVQTYDHNTSTDGPIEYNKKKYSKRAFNDTKVMYLEDKSINFFNKHFECRYSEDKFIRFLSKPHNLLFDLHWRTGRVDIQHWHGHDLPREPCYCNEYPSQRVRQS</sequence>
<dbReference type="EMBL" id="CAJFCW020000004">
    <property type="protein sequence ID" value="CAG9110951.1"/>
    <property type="molecule type" value="Genomic_DNA"/>
</dbReference>
<feature type="region of interest" description="Disordered" evidence="1">
    <location>
        <begin position="1"/>
        <end position="59"/>
    </location>
</feature>